<keyword evidence="3" id="KW-1185">Reference proteome</keyword>
<dbReference type="SUPFAM" id="SSF140453">
    <property type="entry name" value="EsxAB dimer-like"/>
    <property type="match status" value="1"/>
</dbReference>
<dbReference type="Pfam" id="PF06013">
    <property type="entry name" value="WXG100"/>
    <property type="match status" value="1"/>
</dbReference>
<dbReference type="Gene3D" id="1.10.287.1060">
    <property type="entry name" value="ESAT-6-like"/>
    <property type="match status" value="1"/>
</dbReference>
<dbReference type="InterPro" id="IPR036689">
    <property type="entry name" value="ESAT-6-like_sf"/>
</dbReference>
<evidence type="ECO:0000313" key="2">
    <source>
        <dbReference type="EMBL" id="AYG02797.1"/>
    </source>
</evidence>
<dbReference type="KEGG" id="gry:D7I44_04195"/>
<proteinExistence type="inferred from homology"/>
<dbReference type="EMBL" id="CP032624">
    <property type="protein sequence ID" value="AYG02797.1"/>
    <property type="molecule type" value="Genomic_DNA"/>
</dbReference>
<dbReference type="RefSeq" id="WP_120788331.1">
    <property type="nucleotide sequence ID" value="NZ_CP032624.1"/>
</dbReference>
<dbReference type="InterPro" id="IPR010310">
    <property type="entry name" value="T7SS_ESAT-6-like"/>
</dbReference>
<dbReference type="NCBIfam" id="TIGR03930">
    <property type="entry name" value="WXG100_ESAT6"/>
    <property type="match status" value="1"/>
</dbReference>
<accession>A0A387BP54</accession>
<gene>
    <name evidence="2" type="ORF">D7I44_04195</name>
</gene>
<sequence length="98" mass="10569">MTTFQVDSTAVLDATRSAQATLEQLRGDAAHLTATLTALQGSWSGQAASAFQQVLAGWTATQRTIETQMGQLQQVLTSAAQQYQESELRNYQMFAAGL</sequence>
<evidence type="ECO:0000313" key="3">
    <source>
        <dbReference type="Proteomes" id="UP000275069"/>
    </source>
</evidence>
<reference evidence="2 3" key="1">
    <citation type="submission" date="2018-09" db="EMBL/GenBank/DDBJ databases">
        <title>Genome sequencing of strain 2DFW10M-5.</title>
        <authorList>
            <person name="Heo J."/>
            <person name="Kim S.-J."/>
            <person name="Kwon S.-W."/>
        </authorList>
    </citation>
    <scope>NUCLEOTIDE SEQUENCE [LARGE SCALE GENOMIC DNA]</scope>
    <source>
        <strain evidence="2 3">2DFW10M-5</strain>
    </source>
</reference>
<dbReference type="AlphaFoldDB" id="A0A387BP54"/>
<evidence type="ECO:0000256" key="1">
    <source>
        <dbReference type="RuleBase" id="RU362001"/>
    </source>
</evidence>
<dbReference type="OrthoDB" id="4231069at2"/>
<name>A0A387BP54_9MICO</name>
<organism evidence="2 3">
    <name type="scientific">Gryllotalpicola protaetiae</name>
    <dbReference type="NCBI Taxonomy" id="2419771"/>
    <lineage>
        <taxon>Bacteria</taxon>
        <taxon>Bacillati</taxon>
        <taxon>Actinomycetota</taxon>
        <taxon>Actinomycetes</taxon>
        <taxon>Micrococcales</taxon>
        <taxon>Microbacteriaceae</taxon>
        <taxon>Gryllotalpicola</taxon>
    </lineage>
</organism>
<protein>
    <recommendedName>
        <fullName evidence="1">ESAT-6-like protein</fullName>
    </recommendedName>
</protein>
<dbReference type="Proteomes" id="UP000275069">
    <property type="component" value="Chromosome"/>
</dbReference>
<comment type="similarity">
    <text evidence="1">Belongs to the WXG100 family.</text>
</comment>